<dbReference type="SUPFAM" id="SSF50814">
    <property type="entry name" value="Lipocalins"/>
    <property type="match status" value="1"/>
</dbReference>
<keyword evidence="2" id="KW-0964">Secreted</keyword>
<evidence type="ECO:0000256" key="3">
    <source>
        <dbReference type="ARBA" id="ARBA00022729"/>
    </source>
</evidence>
<protein>
    <recommendedName>
        <fullName evidence="8">Apolipoprotein M</fullName>
    </recommendedName>
</protein>
<keyword evidence="4" id="KW-0325">Glycoprotein</keyword>
<evidence type="ECO:0000313" key="7">
    <source>
        <dbReference type="Proteomes" id="UP001279410"/>
    </source>
</evidence>
<keyword evidence="7" id="KW-1185">Reference proteome</keyword>
<accession>A0AAD3N5K0</accession>
<organism evidence="6 7">
    <name type="scientific">Lates japonicus</name>
    <name type="common">Japanese lates</name>
    <dbReference type="NCBI Taxonomy" id="270547"/>
    <lineage>
        <taxon>Eukaryota</taxon>
        <taxon>Metazoa</taxon>
        <taxon>Chordata</taxon>
        <taxon>Craniata</taxon>
        <taxon>Vertebrata</taxon>
        <taxon>Euteleostomi</taxon>
        <taxon>Actinopterygii</taxon>
        <taxon>Neopterygii</taxon>
        <taxon>Teleostei</taxon>
        <taxon>Neoteleostei</taxon>
        <taxon>Acanthomorphata</taxon>
        <taxon>Carangaria</taxon>
        <taxon>Carangaria incertae sedis</taxon>
        <taxon>Centropomidae</taxon>
        <taxon>Lates</taxon>
    </lineage>
</organism>
<gene>
    <name evidence="6" type="ORF">AKAME5_001778000</name>
</gene>
<dbReference type="PANTHER" id="PTHR11967">
    <property type="entry name" value="ALPHA-1-ACID GLYCOPROTEIN"/>
    <property type="match status" value="1"/>
</dbReference>
<feature type="chain" id="PRO_5042162642" description="Apolipoprotein M" evidence="5">
    <location>
        <begin position="20"/>
        <end position="340"/>
    </location>
</feature>
<keyword evidence="3 5" id="KW-0732">Signal</keyword>
<comment type="caution">
    <text evidence="6">The sequence shown here is derived from an EMBL/GenBank/DDBJ whole genome shotgun (WGS) entry which is preliminary data.</text>
</comment>
<dbReference type="GO" id="GO:0005576">
    <property type="term" value="C:extracellular region"/>
    <property type="evidence" value="ECO:0007669"/>
    <property type="project" value="UniProtKB-SubCell"/>
</dbReference>
<evidence type="ECO:0000256" key="4">
    <source>
        <dbReference type="ARBA" id="ARBA00023180"/>
    </source>
</evidence>
<dbReference type="Gene3D" id="2.40.128.20">
    <property type="match status" value="1"/>
</dbReference>
<proteinExistence type="predicted"/>
<comment type="subcellular location">
    <subcellularLocation>
        <location evidence="1">Secreted</location>
    </subcellularLocation>
</comment>
<evidence type="ECO:0000256" key="5">
    <source>
        <dbReference type="SAM" id="SignalP"/>
    </source>
</evidence>
<sequence length="340" mass="37002">MGFVHVAVAVLGLLSVGQSAPLTSCKSLTQPLEIQGRDHLLGKWIFIAESTNITGSRLLTKKFVDSAWSKITAANESDAINNYQAQKMFGRCFSISTKATVENSTLSMVHPYAASTILLNTACTDCLVFYSKFTTGSSIYAGVQLLSKRSNVSADELQEFMKQVECLNLPAPAILDPEKGFCPDESLSQETENTDLTNFMNDMGSEVLNLMENIVGSDGGLKMLMKLGAVLVSWCTDCRNGAAPTYIVAIPCAPSPTLFFRFRPSPWWLWPGVAESGLVVAQVFVAVHAVEMHVFSSTHSVADCWCPGAGFAPWKPVLAWVPPRVLFGRSYGRPGVMLRQ</sequence>
<dbReference type="AlphaFoldDB" id="A0AAD3N5K0"/>
<evidence type="ECO:0000313" key="6">
    <source>
        <dbReference type="EMBL" id="GLD66385.1"/>
    </source>
</evidence>
<dbReference type="InterPro" id="IPR012674">
    <property type="entry name" value="Calycin"/>
</dbReference>
<evidence type="ECO:0008006" key="8">
    <source>
        <dbReference type="Google" id="ProtNLM"/>
    </source>
</evidence>
<evidence type="ECO:0000256" key="1">
    <source>
        <dbReference type="ARBA" id="ARBA00004613"/>
    </source>
</evidence>
<dbReference type="Proteomes" id="UP001279410">
    <property type="component" value="Unassembled WGS sequence"/>
</dbReference>
<name>A0AAD3N5K0_LATJO</name>
<reference evidence="6" key="1">
    <citation type="submission" date="2022-08" db="EMBL/GenBank/DDBJ databases">
        <title>Genome sequencing of akame (Lates japonicus).</title>
        <authorList>
            <person name="Hashiguchi Y."/>
            <person name="Takahashi H."/>
        </authorList>
    </citation>
    <scope>NUCLEOTIDE SEQUENCE</scope>
    <source>
        <strain evidence="6">Kochi</strain>
    </source>
</reference>
<dbReference type="PANTHER" id="PTHR11967:SF2">
    <property type="entry name" value="ALPHA-1-ACID GLYCOPROTEIN 1"/>
    <property type="match status" value="1"/>
</dbReference>
<feature type="signal peptide" evidence="5">
    <location>
        <begin position="1"/>
        <end position="19"/>
    </location>
</feature>
<evidence type="ECO:0000256" key="2">
    <source>
        <dbReference type="ARBA" id="ARBA00022525"/>
    </source>
</evidence>
<dbReference type="EMBL" id="BRZM01000092">
    <property type="protein sequence ID" value="GLD66385.1"/>
    <property type="molecule type" value="Genomic_DNA"/>
</dbReference>